<evidence type="ECO:0000313" key="2">
    <source>
        <dbReference type="Proteomes" id="UP000825388"/>
    </source>
</evidence>
<evidence type="ECO:0000313" key="1">
    <source>
        <dbReference type="EMBL" id="MBZ3926482.1"/>
    </source>
</evidence>
<gene>
    <name evidence="1" type="ORF">Xseb_19570</name>
</gene>
<sequence>MWQGCKGVGLRADHASSSGAAQLARTAMCIAYLPCGRTSGRLDSALHLARMAAQSPALRAPIDAHVQLRSKSRQA</sequence>
<dbReference type="AlphaFoldDB" id="A0AAW4RPW8"/>
<comment type="caution">
    <text evidence="1">The sequence shown here is derived from an EMBL/GenBank/DDBJ whole genome shotgun (WGS) entry which is preliminary data.</text>
</comment>
<protein>
    <submittedName>
        <fullName evidence="1">Uncharacterized protein</fullName>
    </submittedName>
</protein>
<organism evidence="1 2">
    <name type="scientific">Xanthomonas citri pv. sesbaniae</name>
    <dbReference type="NCBI Taxonomy" id="473425"/>
    <lineage>
        <taxon>Bacteria</taxon>
        <taxon>Pseudomonadati</taxon>
        <taxon>Pseudomonadota</taxon>
        <taxon>Gammaproteobacteria</taxon>
        <taxon>Lysobacterales</taxon>
        <taxon>Lysobacteraceae</taxon>
        <taxon>Xanthomonas</taxon>
    </lineage>
</organism>
<dbReference type="Proteomes" id="UP000825388">
    <property type="component" value="Unassembled WGS sequence"/>
</dbReference>
<reference evidence="1" key="1">
    <citation type="submission" date="2015-12" db="EMBL/GenBank/DDBJ databases">
        <authorList>
            <person name="Bansal K."/>
            <person name="Midha S."/>
            <person name="Patil P.B."/>
        </authorList>
    </citation>
    <scope>NUCLEOTIDE SEQUENCE</scope>
    <source>
        <strain evidence="1">LMG867</strain>
    </source>
</reference>
<name>A0AAW4RPW8_XANCI</name>
<proteinExistence type="predicted"/>
<dbReference type="EMBL" id="LOKL01000160">
    <property type="protein sequence ID" value="MBZ3926482.1"/>
    <property type="molecule type" value="Genomic_DNA"/>
</dbReference>
<accession>A0AAW4RPW8</accession>